<dbReference type="Proteomes" id="UP000023758">
    <property type="component" value="Unassembled WGS sequence"/>
</dbReference>
<protein>
    <submittedName>
        <fullName evidence="2">Uncharacterized protein</fullName>
    </submittedName>
</protein>
<dbReference type="AlphaFoldDB" id="A0A022W149"/>
<name>A0A022W149_TRIRU</name>
<feature type="compositionally biased region" description="Basic and acidic residues" evidence="1">
    <location>
        <begin position="91"/>
        <end position="107"/>
    </location>
</feature>
<feature type="non-terminal residue" evidence="2">
    <location>
        <position position="1"/>
    </location>
</feature>
<sequence>PLLHCSASREKRRGERARVSMFKTNHYGPRLVSHLHLASTRLQCCSVWSQAGLNIIPSRRQRLSHRPGIKLVRMKAINKFKTRRVREPIMPDVVTYDRQKKQSEKKDRRLRKSNEEEEGWMLVNS</sequence>
<dbReference type="HOGENOM" id="CLU_1998102_0_0_1"/>
<feature type="region of interest" description="Disordered" evidence="1">
    <location>
        <begin position="91"/>
        <end position="125"/>
    </location>
</feature>
<accession>A0A022W149</accession>
<dbReference type="EMBL" id="KK207864">
    <property type="protein sequence ID" value="EZF51758.1"/>
    <property type="molecule type" value="Genomic_DNA"/>
</dbReference>
<gene>
    <name evidence="2" type="ORF">H103_04998</name>
</gene>
<evidence type="ECO:0000313" key="2">
    <source>
        <dbReference type="EMBL" id="EZF51758.1"/>
    </source>
</evidence>
<organism evidence="2">
    <name type="scientific">Trichophyton rubrum CBS 288.86</name>
    <dbReference type="NCBI Taxonomy" id="1215330"/>
    <lineage>
        <taxon>Eukaryota</taxon>
        <taxon>Fungi</taxon>
        <taxon>Dikarya</taxon>
        <taxon>Ascomycota</taxon>
        <taxon>Pezizomycotina</taxon>
        <taxon>Eurotiomycetes</taxon>
        <taxon>Eurotiomycetidae</taxon>
        <taxon>Onygenales</taxon>
        <taxon>Arthrodermataceae</taxon>
        <taxon>Trichophyton</taxon>
    </lineage>
</organism>
<reference evidence="2" key="1">
    <citation type="submission" date="2014-02" db="EMBL/GenBank/DDBJ databases">
        <title>The Genome Sequence of Trichophyton rubrum (morphotype fischeri) CBS 288.86.</title>
        <authorList>
            <consortium name="The Broad Institute Genomics Platform"/>
            <person name="Cuomo C.A."/>
            <person name="White T.C."/>
            <person name="Graser Y."/>
            <person name="Martinez-Rossi N."/>
            <person name="Heitman J."/>
            <person name="Young S.K."/>
            <person name="Zeng Q."/>
            <person name="Gargeya S."/>
            <person name="Abouelleil A."/>
            <person name="Alvarado L."/>
            <person name="Chapman S.B."/>
            <person name="Gainer-Dewar J."/>
            <person name="Goldberg J."/>
            <person name="Griggs A."/>
            <person name="Gujja S."/>
            <person name="Hansen M."/>
            <person name="Howarth C."/>
            <person name="Imamovic A."/>
            <person name="Larimer J."/>
            <person name="Martinez D."/>
            <person name="Murphy C."/>
            <person name="Pearson M.D."/>
            <person name="Persinoti G."/>
            <person name="Poon T."/>
            <person name="Priest M."/>
            <person name="Roberts A.D."/>
            <person name="Saif S."/>
            <person name="Shea T.D."/>
            <person name="Sykes S.N."/>
            <person name="Wortman J."/>
            <person name="Nusbaum C."/>
            <person name="Birren B."/>
        </authorList>
    </citation>
    <scope>NUCLEOTIDE SEQUENCE [LARGE SCALE GENOMIC DNA]</scope>
    <source>
        <strain evidence="2">CBS 288.86</strain>
    </source>
</reference>
<evidence type="ECO:0000256" key="1">
    <source>
        <dbReference type="SAM" id="MobiDB-lite"/>
    </source>
</evidence>
<proteinExistence type="predicted"/>